<reference evidence="1 2" key="1">
    <citation type="submission" date="2014-02" db="EMBL/GenBank/DDBJ databases">
        <title>Single nucleus genome sequencing reveals high similarity among nuclei of an endomycorrhizal fungus.</title>
        <authorList>
            <person name="Lin K."/>
            <person name="Geurts R."/>
            <person name="Zhang Z."/>
            <person name="Limpens E."/>
            <person name="Saunders D.G."/>
            <person name="Mu D."/>
            <person name="Pang E."/>
            <person name="Cao H."/>
            <person name="Cha H."/>
            <person name="Lin T."/>
            <person name="Zhou Q."/>
            <person name="Shang Y."/>
            <person name="Li Y."/>
            <person name="Ivanov S."/>
            <person name="Sharma T."/>
            <person name="Velzen R.V."/>
            <person name="Ruijter N.D."/>
            <person name="Aanen D.K."/>
            <person name="Win J."/>
            <person name="Kamoun S."/>
            <person name="Bisseling T."/>
            <person name="Huang S."/>
        </authorList>
    </citation>
    <scope>NUCLEOTIDE SEQUENCE [LARGE SCALE GENOMIC DNA]</scope>
    <source>
        <strain evidence="2">DAOM197198w</strain>
    </source>
</reference>
<dbReference type="Proteomes" id="UP000022910">
    <property type="component" value="Unassembled WGS sequence"/>
</dbReference>
<dbReference type="InterPro" id="IPR027417">
    <property type="entry name" value="P-loop_NTPase"/>
</dbReference>
<dbReference type="HOGENOM" id="CLU_585440_0_0_1"/>
<keyword evidence="2" id="KW-1185">Reference proteome</keyword>
<organism evidence="1 2">
    <name type="scientific">Rhizophagus irregularis (strain DAOM 197198w)</name>
    <name type="common">Glomus intraradices</name>
    <dbReference type="NCBI Taxonomy" id="1432141"/>
    <lineage>
        <taxon>Eukaryota</taxon>
        <taxon>Fungi</taxon>
        <taxon>Fungi incertae sedis</taxon>
        <taxon>Mucoromycota</taxon>
        <taxon>Glomeromycotina</taxon>
        <taxon>Glomeromycetes</taxon>
        <taxon>Glomerales</taxon>
        <taxon>Glomeraceae</taxon>
        <taxon>Rhizophagus</taxon>
    </lineage>
</organism>
<dbReference type="PANTHER" id="PTHR33129:SF1">
    <property type="entry name" value="ATP-BINDING PROTEIN"/>
    <property type="match status" value="1"/>
</dbReference>
<dbReference type="EMBL" id="JEMT01029646">
    <property type="protein sequence ID" value="EXX51583.1"/>
    <property type="molecule type" value="Genomic_DNA"/>
</dbReference>
<evidence type="ECO:0008006" key="3">
    <source>
        <dbReference type="Google" id="ProtNLM"/>
    </source>
</evidence>
<dbReference type="PANTHER" id="PTHR33129">
    <property type="entry name" value="PROTEIN KINASE DOMAIN-CONTAINING PROTEIN-RELATED"/>
    <property type="match status" value="1"/>
</dbReference>
<sequence length="566" mass="65401">MSNGLIKNDGHRLKRNMARRNLYCFILGDYVRGVFPATISEVTHVKGSDIPFKDFTVAYLKDLIWELREDILSSSNVDLWKVEIEETDNIIKKLENIKTDIQAEFGGVKLSRMTQSINTIFLDNPPVGIHIIVQLPATTGKCLPMVYLSNKKFALSHIFFFIRSGKRKAEDSDEGNENQAKKGKLTQLEQKGIFFSFNVGLGLIKNKKHPDLYLFLDAEKIINLIDNLNTIDTNQPIFRVPPLPGDSEYTTIYNRQCYPYFREFIFNDKDFKRYFITGNPGIGKTYFGRLLLVTLLKKGKTVLMDHKDFTLYINPKEKMTFIVNTDEYKLFAQDSDTWCIIDERKPQISHDFNVGKLIMVSSPKKELIKDFVKASKCKSMYMPVWEKDEVLDYCELLKIDSITLVMEKFKLCGGIARLIFDPSMNLKCIEKIIERAVTSIDSKILDYQGKTVNGDELTHKLIHIHTNLPSDDEEDPYTDSIYYFASEHVANFCLEKLKKDNNKELRKFMNNAKDISEMGSLRGQLFEMICHVILRSGKDFSVRELPNGHVETKNFGILEEDYYSYC</sequence>
<evidence type="ECO:0000313" key="2">
    <source>
        <dbReference type="Proteomes" id="UP000022910"/>
    </source>
</evidence>
<name>A0A015L9W1_RHIIW</name>
<accession>A0A015L9W1</accession>
<dbReference type="AlphaFoldDB" id="A0A015L9W1"/>
<dbReference type="InterPro" id="IPR052980">
    <property type="entry name" value="Crinkler_effector"/>
</dbReference>
<gene>
    <name evidence="1" type="ORF">RirG_260570</name>
</gene>
<protein>
    <recommendedName>
        <fullName evidence="3">Crinkler family protein</fullName>
    </recommendedName>
</protein>
<comment type="caution">
    <text evidence="1">The sequence shown here is derived from an EMBL/GenBank/DDBJ whole genome shotgun (WGS) entry which is preliminary data.</text>
</comment>
<proteinExistence type="predicted"/>
<dbReference type="SUPFAM" id="SSF52540">
    <property type="entry name" value="P-loop containing nucleoside triphosphate hydrolases"/>
    <property type="match status" value="1"/>
</dbReference>
<evidence type="ECO:0000313" key="1">
    <source>
        <dbReference type="EMBL" id="EXX51583.1"/>
    </source>
</evidence>
<dbReference type="OrthoDB" id="2442361at2759"/>